<sequence length="138" mass="16285">MRTFIAKNQKTGLKMTFKYDLNGVLKILEFDGDWNVERIEKVKTIFPASTEKMLFEIENQKLTSPWIFAELTDISFEAFYKRYPRKVGRKEETQKAFEKLGEVDKMEAILYIEGLIKLKSDGTAFPYPATYLNKKHWK</sequence>
<organism evidence="1 2">
    <name type="scientific">Chryseobacterium herbae</name>
    <dbReference type="NCBI Taxonomy" id="2976476"/>
    <lineage>
        <taxon>Bacteria</taxon>
        <taxon>Pseudomonadati</taxon>
        <taxon>Bacteroidota</taxon>
        <taxon>Flavobacteriia</taxon>
        <taxon>Flavobacteriales</taxon>
        <taxon>Weeksellaceae</taxon>
        <taxon>Chryseobacterium group</taxon>
        <taxon>Chryseobacterium</taxon>
    </lineage>
</organism>
<dbReference type="EMBL" id="JAOAMU010000006">
    <property type="protein sequence ID" value="MCT2563969.1"/>
    <property type="molecule type" value="Genomic_DNA"/>
</dbReference>
<name>A0ABT2IYP0_9FLAO</name>
<reference evidence="1 2" key="1">
    <citation type="submission" date="2022-09" db="EMBL/GenBank/DDBJ databases">
        <title>Chryseobacterium oleae sp.nov., isolated from the inter-root soil of Pyrola calliantha H. Andr. in Tibet.</title>
        <authorList>
            <person name="Li Z."/>
        </authorList>
    </citation>
    <scope>NUCLEOTIDE SEQUENCE [LARGE SCALE GENOMIC DNA]</scope>
    <source>
        <strain evidence="2">pc1-10</strain>
    </source>
</reference>
<protein>
    <submittedName>
        <fullName evidence="1">Uncharacterized protein</fullName>
    </submittedName>
</protein>
<comment type="caution">
    <text evidence="1">The sequence shown here is derived from an EMBL/GenBank/DDBJ whole genome shotgun (WGS) entry which is preliminary data.</text>
</comment>
<dbReference type="Proteomes" id="UP001525566">
    <property type="component" value="Unassembled WGS sequence"/>
</dbReference>
<gene>
    <name evidence="1" type="ORF">N0B48_18920</name>
</gene>
<accession>A0ABT2IYP0</accession>
<dbReference type="RefSeq" id="WP_259840522.1">
    <property type="nucleotide sequence ID" value="NZ_JAOAMU010000006.1"/>
</dbReference>
<proteinExistence type="predicted"/>
<evidence type="ECO:0000313" key="1">
    <source>
        <dbReference type="EMBL" id="MCT2563969.1"/>
    </source>
</evidence>
<keyword evidence="2" id="KW-1185">Reference proteome</keyword>
<evidence type="ECO:0000313" key="2">
    <source>
        <dbReference type="Proteomes" id="UP001525566"/>
    </source>
</evidence>